<feature type="region of interest" description="Disordered" evidence="1">
    <location>
        <begin position="21"/>
        <end position="49"/>
    </location>
</feature>
<dbReference type="EMBL" id="BAAARV010000142">
    <property type="protein sequence ID" value="GAA2395660.1"/>
    <property type="molecule type" value="Genomic_DNA"/>
</dbReference>
<organism evidence="2 3">
    <name type="scientific">Dactylosporangium salmoneum</name>
    <dbReference type="NCBI Taxonomy" id="53361"/>
    <lineage>
        <taxon>Bacteria</taxon>
        <taxon>Bacillati</taxon>
        <taxon>Actinomycetota</taxon>
        <taxon>Actinomycetes</taxon>
        <taxon>Micromonosporales</taxon>
        <taxon>Micromonosporaceae</taxon>
        <taxon>Dactylosporangium</taxon>
    </lineage>
</organism>
<proteinExistence type="predicted"/>
<comment type="caution">
    <text evidence="2">The sequence shown here is derived from an EMBL/GenBank/DDBJ whole genome shotgun (WGS) entry which is preliminary data.</text>
</comment>
<evidence type="ECO:0000256" key="1">
    <source>
        <dbReference type="SAM" id="MobiDB-lite"/>
    </source>
</evidence>
<evidence type="ECO:0000313" key="3">
    <source>
        <dbReference type="Proteomes" id="UP001501444"/>
    </source>
</evidence>
<sequence>MSSTASQVMSRCPQCGARVFVNAGSPTPPHQPDGGPGTAQCPGTGKPSR</sequence>
<accession>A0ABP5V9I5</accession>
<reference evidence="3" key="1">
    <citation type="journal article" date="2019" name="Int. J. Syst. Evol. Microbiol.">
        <title>The Global Catalogue of Microorganisms (GCM) 10K type strain sequencing project: providing services to taxonomists for standard genome sequencing and annotation.</title>
        <authorList>
            <consortium name="The Broad Institute Genomics Platform"/>
            <consortium name="The Broad Institute Genome Sequencing Center for Infectious Disease"/>
            <person name="Wu L."/>
            <person name="Ma J."/>
        </authorList>
    </citation>
    <scope>NUCLEOTIDE SEQUENCE [LARGE SCALE GENOMIC DNA]</scope>
    <source>
        <strain evidence="3">JCM 3272</strain>
    </source>
</reference>
<name>A0ABP5V9I5_9ACTN</name>
<dbReference type="Proteomes" id="UP001501444">
    <property type="component" value="Unassembled WGS sequence"/>
</dbReference>
<evidence type="ECO:0000313" key="2">
    <source>
        <dbReference type="EMBL" id="GAA2395660.1"/>
    </source>
</evidence>
<gene>
    <name evidence="2" type="ORF">GCM10010170_110710</name>
</gene>
<dbReference type="RefSeq" id="WP_344620853.1">
    <property type="nucleotide sequence ID" value="NZ_BAAARV010000142.1"/>
</dbReference>
<keyword evidence="3" id="KW-1185">Reference proteome</keyword>
<protein>
    <submittedName>
        <fullName evidence="2">Uncharacterized protein</fullName>
    </submittedName>
</protein>